<accession>A0A5C7FHR8</accession>
<dbReference type="InterPro" id="IPR011051">
    <property type="entry name" value="RmlC_Cupin_sf"/>
</dbReference>
<feature type="domain" description="Cupin type-2" evidence="1">
    <location>
        <begin position="43"/>
        <end position="110"/>
    </location>
</feature>
<dbReference type="Proteomes" id="UP000321907">
    <property type="component" value="Unassembled WGS sequence"/>
</dbReference>
<evidence type="ECO:0000259" key="1">
    <source>
        <dbReference type="Pfam" id="PF07883"/>
    </source>
</evidence>
<reference evidence="2 3" key="1">
    <citation type="submission" date="2019-08" db="EMBL/GenBank/DDBJ databases">
        <title>Lewinella sp. strain SSH13 Genome sequencing and assembly.</title>
        <authorList>
            <person name="Kim I."/>
        </authorList>
    </citation>
    <scope>NUCLEOTIDE SEQUENCE [LARGE SCALE GENOMIC DNA]</scope>
    <source>
        <strain evidence="2 3">SSH13</strain>
    </source>
</reference>
<comment type="caution">
    <text evidence="2">The sequence shown here is derived from an EMBL/GenBank/DDBJ whole genome shotgun (WGS) entry which is preliminary data.</text>
</comment>
<dbReference type="Gene3D" id="2.60.120.10">
    <property type="entry name" value="Jelly Rolls"/>
    <property type="match status" value="1"/>
</dbReference>
<dbReference type="CDD" id="cd02214">
    <property type="entry name" value="cupin_MJ1618"/>
    <property type="match status" value="1"/>
</dbReference>
<protein>
    <submittedName>
        <fullName evidence="2">Cupin domain-containing protein</fullName>
    </submittedName>
</protein>
<dbReference type="OrthoDB" id="160522at2"/>
<dbReference type="AlphaFoldDB" id="A0A5C7FHR8"/>
<dbReference type="EMBL" id="VOXD01000051">
    <property type="protein sequence ID" value="TXF84727.1"/>
    <property type="molecule type" value="Genomic_DNA"/>
</dbReference>
<dbReference type="Pfam" id="PF07883">
    <property type="entry name" value="Cupin_2"/>
    <property type="match status" value="1"/>
</dbReference>
<dbReference type="SUPFAM" id="SSF51182">
    <property type="entry name" value="RmlC-like cupins"/>
    <property type="match status" value="1"/>
</dbReference>
<name>A0A5C7FHR8_9BACT</name>
<evidence type="ECO:0000313" key="3">
    <source>
        <dbReference type="Proteomes" id="UP000321907"/>
    </source>
</evidence>
<dbReference type="InterPro" id="IPR013096">
    <property type="entry name" value="Cupin_2"/>
</dbReference>
<dbReference type="InterPro" id="IPR052044">
    <property type="entry name" value="PKS_Associated_Protein"/>
</dbReference>
<dbReference type="PANTHER" id="PTHR36114:SF8">
    <property type="entry name" value="CUPIN TYPE-1 DOMAIN-CONTAINING PROTEIN"/>
    <property type="match status" value="1"/>
</dbReference>
<sequence>MPSNKLKMYFPTDLTTEFYTSEGCHITEVINRPDHEDVSIARARVEPGVTTRWHTVEAREIYYILAGSGRAEVGDETQDVGPGDAVSIPFGVRQRIANTGTEDLIFLCVCTPKFRQEGYRELED</sequence>
<gene>
    <name evidence="2" type="ORF">FUA23_21020</name>
</gene>
<dbReference type="PANTHER" id="PTHR36114">
    <property type="entry name" value="16.7 KDA PROTEIN IN WHIE LOCUS"/>
    <property type="match status" value="1"/>
</dbReference>
<dbReference type="InterPro" id="IPR014710">
    <property type="entry name" value="RmlC-like_jellyroll"/>
</dbReference>
<organism evidence="2 3">
    <name type="scientific">Neolewinella aurantiaca</name>
    <dbReference type="NCBI Taxonomy" id="2602767"/>
    <lineage>
        <taxon>Bacteria</taxon>
        <taxon>Pseudomonadati</taxon>
        <taxon>Bacteroidota</taxon>
        <taxon>Saprospiria</taxon>
        <taxon>Saprospirales</taxon>
        <taxon>Lewinellaceae</taxon>
        <taxon>Neolewinella</taxon>
    </lineage>
</organism>
<evidence type="ECO:0000313" key="2">
    <source>
        <dbReference type="EMBL" id="TXF84727.1"/>
    </source>
</evidence>
<keyword evidence="3" id="KW-1185">Reference proteome</keyword>
<proteinExistence type="predicted"/>